<dbReference type="AlphaFoldDB" id="A0A6M2DT27"/>
<reference evidence="3" key="1">
    <citation type="submission" date="2020-03" db="EMBL/GenBank/DDBJ databases">
        <title>Transcriptomic Profiling of the Digestive Tract of the Rat Flea, Xenopsylla cheopis, Following Blood Feeding and Infection with Yersinia pestis.</title>
        <authorList>
            <person name="Bland D.M."/>
            <person name="Martens C.A."/>
            <person name="Virtaneva K."/>
            <person name="Kanakabandi K."/>
            <person name="Long D."/>
            <person name="Rosenke R."/>
            <person name="Saturday G.A."/>
            <person name="Hoyt F.H."/>
            <person name="Bruno D.P."/>
            <person name="Ribeiro J.M.C."/>
            <person name="Hinnebusch J."/>
        </authorList>
    </citation>
    <scope>NUCLEOTIDE SEQUENCE</scope>
</reference>
<feature type="domain" description="Peptidase A2" evidence="2">
    <location>
        <begin position="1"/>
        <end position="82"/>
    </location>
</feature>
<dbReference type="SUPFAM" id="SSF50630">
    <property type="entry name" value="Acid proteases"/>
    <property type="match status" value="1"/>
</dbReference>
<dbReference type="InterPro" id="IPR001995">
    <property type="entry name" value="Peptidase_A2_cat"/>
</dbReference>
<sequence>MEGVIDTGSPISVLSEEVLPRGVRLTKTSNGHFEGINGSKLKIRGTAEMLVKFDRVDEAINMKFYVVPKGTMSSVCLLGRDMINHEDLVVNIGKTVTIVHKKRGNILMIDVSDNIRDHGVEVDVCEKIEMDAPSRCHKLSVVDEEIQSMRSELEVKESKTYEVKDAFKDALVYRKLTEKVELAKLTDGIENWDKIQGEVEVATNNAMNKTTGESPSMLLFGVRQRRRVEDKIQNYLQQNHERADLLTTREQAAHRMENMQESSKAYYDKKRKKAAKYGVGDRIRIENVDTTISVNKKLVPKFKGPYRVEAVLEHDRYVVSDLEGFQLGHTPFTGVVDPSRMKHWSK</sequence>
<dbReference type="GO" id="GO:0004190">
    <property type="term" value="F:aspartic-type endopeptidase activity"/>
    <property type="evidence" value="ECO:0007669"/>
    <property type="project" value="InterPro"/>
</dbReference>
<proteinExistence type="predicted"/>
<dbReference type="Gene3D" id="2.40.70.10">
    <property type="entry name" value="Acid Proteases"/>
    <property type="match status" value="1"/>
</dbReference>
<evidence type="ECO:0000259" key="2">
    <source>
        <dbReference type="PROSITE" id="PS50175"/>
    </source>
</evidence>
<evidence type="ECO:0000313" key="3">
    <source>
        <dbReference type="EMBL" id="NOV49479.1"/>
    </source>
</evidence>
<organism evidence="3">
    <name type="scientific">Xenopsylla cheopis</name>
    <name type="common">Oriental rat flea</name>
    <name type="synonym">Pulex cheopis</name>
    <dbReference type="NCBI Taxonomy" id="163159"/>
    <lineage>
        <taxon>Eukaryota</taxon>
        <taxon>Metazoa</taxon>
        <taxon>Ecdysozoa</taxon>
        <taxon>Arthropoda</taxon>
        <taxon>Hexapoda</taxon>
        <taxon>Insecta</taxon>
        <taxon>Pterygota</taxon>
        <taxon>Neoptera</taxon>
        <taxon>Endopterygota</taxon>
        <taxon>Siphonaptera</taxon>
        <taxon>Pulicidae</taxon>
        <taxon>Xenopsyllinae</taxon>
        <taxon>Xenopsylla</taxon>
    </lineage>
</organism>
<dbReference type="PROSITE" id="PS50175">
    <property type="entry name" value="ASP_PROT_RETROV"/>
    <property type="match status" value="1"/>
</dbReference>
<dbReference type="Pfam" id="PF00077">
    <property type="entry name" value="RVP"/>
    <property type="match status" value="1"/>
</dbReference>
<dbReference type="InterPro" id="IPR018061">
    <property type="entry name" value="Retropepsins"/>
</dbReference>
<evidence type="ECO:0000256" key="1">
    <source>
        <dbReference type="ARBA" id="ARBA00022801"/>
    </source>
</evidence>
<name>A0A6M2DT27_XENCH</name>
<dbReference type="EMBL" id="GIIL01005753">
    <property type="protein sequence ID" value="NOV49479.1"/>
    <property type="molecule type" value="Transcribed_RNA"/>
</dbReference>
<dbReference type="GO" id="GO:0006508">
    <property type="term" value="P:proteolysis"/>
    <property type="evidence" value="ECO:0007669"/>
    <property type="project" value="InterPro"/>
</dbReference>
<accession>A0A6M2DT27</accession>
<keyword evidence="1" id="KW-0378">Hydrolase</keyword>
<dbReference type="InterPro" id="IPR021109">
    <property type="entry name" value="Peptidase_aspartic_dom_sf"/>
</dbReference>
<protein>
    <recommendedName>
        <fullName evidence="2">Peptidase A2 domain-containing protein</fullName>
    </recommendedName>
</protein>
<dbReference type="CDD" id="cd00303">
    <property type="entry name" value="retropepsin_like"/>
    <property type="match status" value="1"/>
</dbReference>